<reference evidence="2" key="1">
    <citation type="submission" date="2021-01" db="EMBL/GenBank/DDBJ databases">
        <authorList>
            <consortium name="Genoscope - CEA"/>
            <person name="William W."/>
        </authorList>
    </citation>
    <scope>NUCLEOTIDE SEQUENCE</scope>
</reference>
<evidence type="ECO:0000256" key="1">
    <source>
        <dbReference type="SAM" id="MobiDB-lite"/>
    </source>
</evidence>
<protein>
    <submittedName>
        <fullName evidence="2">Uncharacterized protein</fullName>
    </submittedName>
</protein>
<evidence type="ECO:0000313" key="3">
    <source>
        <dbReference type="Proteomes" id="UP000692954"/>
    </source>
</evidence>
<dbReference type="AlphaFoldDB" id="A0A8S1LG87"/>
<proteinExistence type="predicted"/>
<name>A0A8S1LG87_9CILI</name>
<dbReference type="Proteomes" id="UP000692954">
    <property type="component" value="Unassembled WGS sequence"/>
</dbReference>
<keyword evidence="3" id="KW-1185">Reference proteome</keyword>
<feature type="compositionally biased region" description="Low complexity" evidence="1">
    <location>
        <begin position="7"/>
        <end position="32"/>
    </location>
</feature>
<organism evidence="2 3">
    <name type="scientific">Paramecium sonneborni</name>
    <dbReference type="NCBI Taxonomy" id="65129"/>
    <lineage>
        <taxon>Eukaryota</taxon>
        <taxon>Sar</taxon>
        <taxon>Alveolata</taxon>
        <taxon>Ciliophora</taxon>
        <taxon>Intramacronucleata</taxon>
        <taxon>Oligohymenophorea</taxon>
        <taxon>Peniculida</taxon>
        <taxon>Parameciidae</taxon>
        <taxon>Paramecium</taxon>
    </lineage>
</organism>
<comment type="caution">
    <text evidence="2">The sequence shown here is derived from an EMBL/GenBank/DDBJ whole genome shotgun (WGS) entry which is preliminary data.</text>
</comment>
<dbReference type="EMBL" id="CAJJDN010000021">
    <property type="protein sequence ID" value="CAD8065859.1"/>
    <property type="molecule type" value="Genomic_DNA"/>
</dbReference>
<feature type="region of interest" description="Disordered" evidence="1">
    <location>
        <begin position="1"/>
        <end position="32"/>
    </location>
</feature>
<gene>
    <name evidence="2" type="ORF">PSON_ATCC_30995.1.T0210006</name>
</gene>
<evidence type="ECO:0000313" key="2">
    <source>
        <dbReference type="EMBL" id="CAD8065859.1"/>
    </source>
</evidence>
<accession>A0A8S1LG87</accession>
<sequence>MGICSSKTKNPQTNQQQQYSKNQTHQNQTPNQQIIEIPEQRTQKIEEQKQIIKITEQAPIVQTQQQQENEKIDMFPLSKEEFDQFKDDICIKNIHKSFDDIDKILNKLTEELDKISQYFLTGTDYEALRR</sequence>